<dbReference type="InterPro" id="IPR035428">
    <property type="entry name" value="FANCF"/>
</dbReference>
<dbReference type="OMA" id="CLYTFHI"/>
<sequence>MAAMDEALALVPGLVDILVLAGGRASSGAAVTWRPGDVRKALRWALFFEEVFRSLRDSGQYEDSAREFDAALAELASSPGFPKGLADMRSETLSTATELVVKHFLKAETTSVENISAVLEAVVEMDIEGIGAGGGRDACQEYVKSIRNMDLSGLTRTKSGGEAGVPTTSSDRLYAESLFMGHSRILVNELLERLDSASCISLAERGLRTLRDSVKKNIFSDPGSPVIPRKSQTIEKFLLWKQWRGKCLSYLLDERTVRIVSGSSFIFSAPKEQWMKVFEPKVSVDSCQSGLVEVMEICLLGLVSRRWDLLIEGFVSHAFSSLPISKQYADLHQLLPGTYRGECPDKILNLKENDILEYARQSLENKPHILWLLPPVLTAAAIPPRSTLFEIYLAEIDKQFDEAVSTERKCNCRRDGIEQHDSCEVAERIQCLYAFHVQQPHLMVQ</sequence>
<dbReference type="ExpressionAtlas" id="A0A287V554">
    <property type="expression patterns" value="baseline and differential"/>
</dbReference>
<dbReference type="PANTHER" id="PTHR14449:SF2">
    <property type="entry name" value="FANCONI ANEMIA GROUP F PROTEIN"/>
    <property type="match status" value="1"/>
</dbReference>
<reference evidence="1" key="3">
    <citation type="submission" date="2022-01" db="UniProtKB">
        <authorList>
            <consortium name="EnsemblPlants"/>
        </authorList>
    </citation>
    <scope>IDENTIFICATION</scope>
    <source>
        <strain evidence="1">subsp. vulgare</strain>
    </source>
</reference>
<dbReference type="InParanoid" id="A0A287V554"/>
<dbReference type="GO" id="GO:0043240">
    <property type="term" value="C:Fanconi anaemia nuclear complex"/>
    <property type="evidence" value="ECO:0000318"/>
    <property type="project" value="GO_Central"/>
</dbReference>
<reference evidence="1" key="2">
    <citation type="submission" date="2020-10" db="EMBL/GenBank/DDBJ databases">
        <authorList>
            <person name="Scholz U."/>
            <person name="Mascher M."/>
            <person name="Fiebig A."/>
        </authorList>
    </citation>
    <scope>NUCLEOTIDE SEQUENCE [LARGE SCALE GENOMIC DNA]</scope>
    <source>
        <strain evidence="1">cv. Morex</strain>
    </source>
</reference>
<dbReference type="AlphaFoldDB" id="A0A287V554"/>
<reference evidence="2" key="1">
    <citation type="journal article" date="2012" name="Nature">
        <title>A physical, genetic and functional sequence assembly of the barley genome.</title>
        <authorList>
            <consortium name="The International Barley Genome Sequencing Consortium"/>
            <person name="Mayer K.F."/>
            <person name="Waugh R."/>
            <person name="Brown J.W."/>
            <person name="Schulman A."/>
            <person name="Langridge P."/>
            <person name="Platzer M."/>
            <person name="Fincher G.B."/>
            <person name="Muehlbauer G.J."/>
            <person name="Sato K."/>
            <person name="Close T.J."/>
            <person name="Wise R.P."/>
            <person name="Stein N."/>
        </authorList>
    </citation>
    <scope>NUCLEOTIDE SEQUENCE [LARGE SCALE GENOMIC DNA]</scope>
    <source>
        <strain evidence="2">cv. Morex</strain>
    </source>
</reference>
<accession>A0A287V554</accession>
<dbReference type="Pfam" id="PF11107">
    <property type="entry name" value="FANCF"/>
    <property type="match status" value="1"/>
</dbReference>
<keyword evidence="2" id="KW-1185">Reference proteome</keyword>
<dbReference type="SMR" id="A0A287V554"/>
<protein>
    <submittedName>
        <fullName evidence="1">Uncharacterized protein</fullName>
    </submittedName>
</protein>
<dbReference type="eggNOG" id="ENOG502QS1T">
    <property type="taxonomic scope" value="Eukaryota"/>
</dbReference>
<dbReference type="PANTHER" id="PTHR14449">
    <property type="entry name" value="FANCONI ANEMIA GROUP F PROTEIN FANCF"/>
    <property type="match status" value="1"/>
</dbReference>
<name>A0A287V554_HORVV</name>
<dbReference type="Proteomes" id="UP000011116">
    <property type="component" value="Chromosome 6H"/>
</dbReference>
<evidence type="ECO:0000313" key="2">
    <source>
        <dbReference type="Proteomes" id="UP000011116"/>
    </source>
</evidence>
<dbReference type="STRING" id="112509.A0A287V554"/>
<evidence type="ECO:0000313" key="1">
    <source>
        <dbReference type="EnsemblPlants" id="HORVU.MOREX.r3.6HG0628800.1"/>
    </source>
</evidence>
<dbReference type="FunCoup" id="A0A287V554">
    <property type="interactions" value="411"/>
</dbReference>
<proteinExistence type="predicted"/>
<dbReference type="GO" id="GO:0036297">
    <property type="term" value="P:interstrand cross-link repair"/>
    <property type="evidence" value="ECO:0007669"/>
    <property type="project" value="InterPro"/>
</dbReference>
<dbReference type="GO" id="GO:0006974">
    <property type="term" value="P:DNA damage response"/>
    <property type="evidence" value="ECO:0000318"/>
    <property type="project" value="GO_Central"/>
</dbReference>
<dbReference type="Gramene" id="HORVU.MOREX.r2.6HG0521880.1">
    <property type="protein sequence ID" value="HORVU.MOREX.r2.6HG0521880.1"/>
    <property type="gene ID" value="HORVU.MOREX.r2.6HG0521880"/>
</dbReference>
<dbReference type="EnsemblPlants" id="HORVU.MOREX.r3.6HG0628800.1">
    <property type="protein sequence ID" value="HORVU.MOREX.r3.6HG0628800.1"/>
    <property type="gene ID" value="HORVU.MOREX.r3.6HG0628800"/>
</dbReference>
<dbReference type="Gramene" id="HORVU.MOREX.r3.6HG0628800.1">
    <property type="protein sequence ID" value="HORVU.MOREX.r3.6HG0628800.1"/>
    <property type="gene ID" value="HORVU.MOREX.r3.6HG0628800"/>
</dbReference>
<organism evidence="1 2">
    <name type="scientific">Hordeum vulgare subsp. vulgare</name>
    <name type="common">Domesticated barley</name>
    <dbReference type="NCBI Taxonomy" id="112509"/>
    <lineage>
        <taxon>Eukaryota</taxon>
        <taxon>Viridiplantae</taxon>
        <taxon>Streptophyta</taxon>
        <taxon>Embryophyta</taxon>
        <taxon>Tracheophyta</taxon>
        <taxon>Spermatophyta</taxon>
        <taxon>Magnoliopsida</taxon>
        <taxon>Liliopsida</taxon>
        <taxon>Poales</taxon>
        <taxon>Poaceae</taxon>
        <taxon>BOP clade</taxon>
        <taxon>Pooideae</taxon>
        <taxon>Triticodae</taxon>
        <taxon>Triticeae</taxon>
        <taxon>Hordeinae</taxon>
        <taxon>Hordeum</taxon>
    </lineage>
</organism>